<dbReference type="EC" id="1.-.-.-" evidence="10"/>
<dbReference type="InterPro" id="IPR050415">
    <property type="entry name" value="MRET"/>
</dbReference>
<keyword evidence="4" id="KW-0479">Metal-binding</keyword>
<dbReference type="Gene3D" id="3.10.20.30">
    <property type="match status" value="1"/>
</dbReference>
<protein>
    <submittedName>
        <fullName evidence="10">NADPH oxidoreductase</fullName>
        <ecNumber evidence="10">1.-.-.-</ecNumber>
    </submittedName>
</protein>
<keyword evidence="2" id="KW-0285">Flavoprotein</keyword>
<dbReference type="SUPFAM" id="SSF63380">
    <property type="entry name" value="Riboflavin synthase domain-like"/>
    <property type="match status" value="1"/>
</dbReference>
<dbReference type="GO" id="GO:0046872">
    <property type="term" value="F:metal ion binding"/>
    <property type="evidence" value="ECO:0007669"/>
    <property type="project" value="UniProtKB-KW"/>
</dbReference>
<evidence type="ECO:0000256" key="8">
    <source>
        <dbReference type="ARBA" id="ARBA00023014"/>
    </source>
</evidence>
<evidence type="ECO:0000256" key="1">
    <source>
        <dbReference type="ARBA" id="ARBA00001974"/>
    </source>
</evidence>
<dbReference type="SUPFAM" id="SSF54292">
    <property type="entry name" value="2Fe-2S ferredoxin-like"/>
    <property type="match status" value="1"/>
</dbReference>
<evidence type="ECO:0000313" key="10">
    <source>
        <dbReference type="EMBL" id="XAY07556.1"/>
    </source>
</evidence>
<reference evidence="10" key="1">
    <citation type="submission" date="2022-12" db="EMBL/GenBank/DDBJ databases">
        <title>Paraconexibacter alkalitolerans sp. nov. and Baekduia alba sp. nov., isolated from soil and emended description of the genera Paraconexibacter (Chun et al., 2020) and Baekduia (An et al., 2020).</title>
        <authorList>
            <person name="Vieira S."/>
            <person name="Huber K.J."/>
            <person name="Geppert A."/>
            <person name="Wolf J."/>
            <person name="Neumann-Schaal M."/>
            <person name="Muesken M."/>
            <person name="Overmann J."/>
        </authorList>
    </citation>
    <scope>NUCLEOTIDE SEQUENCE</scope>
    <source>
        <strain evidence="10">AEG42_29</strain>
    </source>
</reference>
<proteinExistence type="predicted"/>
<evidence type="ECO:0000256" key="7">
    <source>
        <dbReference type="ARBA" id="ARBA00023004"/>
    </source>
</evidence>
<dbReference type="Pfam" id="PF00970">
    <property type="entry name" value="FAD_binding_6"/>
    <property type="match status" value="1"/>
</dbReference>
<dbReference type="AlphaFoldDB" id="A0AAU7B0N0"/>
<evidence type="ECO:0000256" key="4">
    <source>
        <dbReference type="ARBA" id="ARBA00022723"/>
    </source>
</evidence>
<evidence type="ECO:0000256" key="6">
    <source>
        <dbReference type="ARBA" id="ARBA00023002"/>
    </source>
</evidence>
<dbReference type="Gene3D" id="3.40.50.80">
    <property type="entry name" value="Nucleotide-binding domain of ferredoxin-NADP reductase (FNR) module"/>
    <property type="match status" value="1"/>
</dbReference>
<dbReference type="CDD" id="cd00207">
    <property type="entry name" value="fer2"/>
    <property type="match status" value="1"/>
</dbReference>
<dbReference type="Pfam" id="PF00111">
    <property type="entry name" value="Fer2"/>
    <property type="match status" value="1"/>
</dbReference>
<dbReference type="InterPro" id="IPR001041">
    <property type="entry name" value="2Fe-2S_ferredoxin-type"/>
</dbReference>
<keyword evidence="6 10" id="KW-0560">Oxidoreductase</keyword>
<dbReference type="EMBL" id="CP114014">
    <property type="protein sequence ID" value="XAY07556.1"/>
    <property type="molecule type" value="Genomic_DNA"/>
</dbReference>
<dbReference type="InterPro" id="IPR017938">
    <property type="entry name" value="Riboflavin_synthase-like_b-brl"/>
</dbReference>
<dbReference type="GO" id="GO:0051537">
    <property type="term" value="F:2 iron, 2 sulfur cluster binding"/>
    <property type="evidence" value="ECO:0007669"/>
    <property type="project" value="UniProtKB-KW"/>
</dbReference>
<dbReference type="InterPro" id="IPR008333">
    <property type="entry name" value="Cbr1-like_FAD-bd_dom"/>
</dbReference>
<dbReference type="KEGG" id="parq:DSM112329_04441"/>
<accession>A0AAU7B0N0</accession>
<keyword evidence="5" id="KW-0274">FAD</keyword>
<evidence type="ECO:0000259" key="9">
    <source>
        <dbReference type="PROSITE" id="PS51384"/>
    </source>
</evidence>
<keyword evidence="8" id="KW-0411">Iron-sulfur</keyword>
<keyword evidence="7" id="KW-0408">Iron</keyword>
<sequence length="367" mass="40630">MMVEKAAEPTISAVRRQVMRAARAMTFPLVPDDYLGLLNPAWSARELTGTIVRLKPETADATTVVVKPSFPWPGHRPGQYLRIGAELNGIRHWRAYSLTSDPDHPEGLVSITVKHVDEGLMSPWFTRRVQPGTMVYLGEVEGEFRLPNPLPQKALFISAGSGVTPIWSMIRELERRDGLADVVHIHCAREPETVIFGKDLRRMNGQYDGYTLHEHLTGQVPRITPESLAEVVPDWAERDTFLSGPREMMDMFEEHWKDAGDPERLNMERFQPVIGTGDAEVGSGGTVRFRVTDVDASCDVGVSILVGGEEAGGLLPYGCRLGICHTCVGKLHSGQVRDLRTGEVHGEQGQTIRTCVNAPEGHIEIEL</sequence>
<dbReference type="Gene3D" id="2.40.30.10">
    <property type="entry name" value="Translation factors"/>
    <property type="match status" value="1"/>
</dbReference>
<comment type="cofactor">
    <cofactor evidence="1">
        <name>FAD</name>
        <dbReference type="ChEBI" id="CHEBI:57692"/>
    </cofactor>
</comment>
<dbReference type="PROSITE" id="PS51384">
    <property type="entry name" value="FAD_FR"/>
    <property type="match status" value="1"/>
</dbReference>
<dbReference type="SUPFAM" id="SSF52343">
    <property type="entry name" value="Ferredoxin reductase-like, C-terminal NADP-linked domain"/>
    <property type="match status" value="1"/>
</dbReference>
<evidence type="ECO:0000256" key="3">
    <source>
        <dbReference type="ARBA" id="ARBA00022714"/>
    </source>
</evidence>
<dbReference type="InterPro" id="IPR039261">
    <property type="entry name" value="FNR_nucleotide-bd"/>
</dbReference>
<name>A0AAU7B0N0_9ACTN</name>
<dbReference type="PRINTS" id="PR00409">
    <property type="entry name" value="PHDIOXRDTASE"/>
</dbReference>
<dbReference type="PANTHER" id="PTHR47354">
    <property type="entry name" value="NADH OXIDOREDUCTASE HCR"/>
    <property type="match status" value="1"/>
</dbReference>
<dbReference type="GO" id="GO:0016491">
    <property type="term" value="F:oxidoreductase activity"/>
    <property type="evidence" value="ECO:0007669"/>
    <property type="project" value="UniProtKB-KW"/>
</dbReference>
<evidence type="ECO:0000256" key="2">
    <source>
        <dbReference type="ARBA" id="ARBA00022630"/>
    </source>
</evidence>
<organism evidence="10">
    <name type="scientific">Paraconexibacter sp. AEG42_29</name>
    <dbReference type="NCBI Taxonomy" id="2997339"/>
    <lineage>
        <taxon>Bacteria</taxon>
        <taxon>Bacillati</taxon>
        <taxon>Actinomycetota</taxon>
        <taxon>Thermoleophilia</taxon>
        <taxon>Solirubrobacterales</taxon>
        <taxon>Paraconexibacteraceae</taxon>
        <taxon>Paraconexibacter</taxon>
    </lineage>
</organism>
<dbReference type="InterPro" id="IPR001433">
    <property type="entry name" value="OxRdtase_FAD/NAD-bd"/>
</dbReference>
<dbReference type="InterPro" id="IPR036010">
    <property type="entry name" value="2Fe-2S_ferredoxin-like_sf"/>
</dbReference>
<gene>
    <name evidence="10" type="ORF">DSM112329_04441</name>
</gene>
<dbReference type="Pfam" id="PF00175">
    <property type="entry name" value="NAD_binding_1"/>
    <property type="match status" value="1"/>
</dbReference>
<keyword evidence="3" id="KW-0001">2Fe-2S</keyword>
<feature type="domain" description="FAD-binding FR-type" evidence="9">
    <location>
        <begin position="44"/>
        <end position="147"/>
    </location>
</feature>
<dbReference type="InterPro" id="IPR017927">
    <property type="entry name" value="FAD-bd_FR_type"/>
</dbReference>
<dbReference type="CDD" id="cd06216">
    <property type="entry name" value="FNR_iron_sulfur_binding_2"/>
    <property type="match status" value="1"/>
</dbReference>
<dbReference type="InterPro" id="IPR012675">
    <property type="entry name" value="Beta-grasp_dom_sf"/>
</dbReference>
<dbReference type="PANTHER" id="PTHR47354:SF6">
    <property type="entry name" value="NADH OXIDOREDUCTASE HCR"/>
    <property type="match status" value="1"/>
</dbReference>
<evidence type="ECO:0000256" key="5">
    <source>
        <dbReference type="ARBA" id="ARBA00022827"/>
    </source>
</evidence>